<evidence type="ECO:0000313" key="1">
    <source>
        <dbReference type="EMBL" id="CAD9288600.1"/>
    </source>
</evidence>
<protein>
    <submittedName>
        <fullName evidence="1">Uncharacterized protein</fullName>
    </submittedName>
</protein>
<name>A0A7S1V5I9_9EUKA</name>
<proteinExistence type="predicted"/>
<gene>
    <name evidence="1" type="ORF">SSP0437_LOCUS1757</name>
</gene>
<sequence>MDNAELCTIPCPSCNYACRGVGSTSYKCWFTFVPCIAISSAKWYTSSSATSGSRSPSAEAFLFGRDSTLTTCKGTMLNRERIDPLRLARALFGWPEKSASVAGRFSVCQSITRPATSPSVGPYRRSQALHRPYVADLRFRLLVTQDDVVHVRPTTRHIARAPCPLVAAVSAE</sequence>
<dbReference type="EMBL" id="HBGL01002292">
    <property type="protein sequence ID" value="CAD9288600.1"/>
    <property type="molecule type" value="Transcribed_RNA"/>
</dbReference>
<organism evidence="1">
    <name type="scientific">Sexangularia sp. CB-2014</name>
    <dbReference type="NCBI Taxonomy" id="1486929"/>
    <lineage>
        <taxon>Eukaryota</taxon>
        <taxon>Amoebozoa</taxon>
        <taxon>Tubulinea</taxon>
        <taxon>Elardia</taxon>
        <taxon>Arcellinida</taxon>
        <taxon>Arcellinida incertae sedis</taxon>
        <taxon>Sexangularia</taxon>
    </lineage>
</organism>
<accession>A0A7S1V5I9</accession>
<reference evidence="1" key="1">
    <citation type="submission" date="2021-01" db="EMBL/GenBank/DDBJ databases">
        <authorList>
            <person name="Corre E."/>
            <person name="Pelletier E."/>
            <person name="Niang G."/>
            <person name="Scheremetjew M."/>
            <person name="Finn R."/>
            <person name="Kale V."/>
            <person name="Holt S."/>
            <person name="Cochrane G."/>
            <person name="Meng A."/>
            <person name="Brown T."/>
            <person name="Cohen L."/>
        </authorList>
    </citation>
    <scope>NUCLEOTIDE SEQUENCE</scope>
    <source>
        <strain evidence="1">ATCC 50979</strain>
    </source>
</reference>
<dbReference type="AlphaFoldDB" id="A0A7S1V5I9"/>